<dbReference type="GO" id="GO:0016787">
    <property type="term" value="F:hydrolase activity"/>
    <property type="evidence" value="ECO:0007669"/>
    <property type="project" value="UniProtKB-KW"/>
</dbReference>
<dbReference type="PANTHER" id="PTHR46044:SF1">
    <property type="entry name" value="CN HYDROLASE DOMAIN-CONTAINING PROTEIN"/>
    <property type="match status" value="1"/>
</dbReference>
<evidence type="ECO:0000313" key="3">
    <source>
        <dbReference type="EMBL" id="KCZ85512.1"/>
    </source>
</evidence>
<accession>A0A069E605</accession>
<dbReference type="EMBL" id="ARYH01000001">
    <property type="protein sequence ID" value="KCZ85512.1"/>
    <property type="molecule type" value="Genomic_DNA"/>
</dbReference>
<sequence>MPKFTVAAVQAGSKLFDTPATIALFADKLKEAAKTGADLAVFPEAFIGGYPKGIDFGVRVGMRQPEGREQFRQYFDGAIERTSPQMADIQALVKEAQINTVLGLIERDGGTLYCSSVAMGRDGEILSWHRKLMPTAMEKVIWGQGDGSTMKVAKSDMGVLSMAICWENYMPLFRSHLYDQGTQVHCVSTVDDRDVWLPTMQTIALEGRCFVVSACQYMTVGDVRADWFEPVQGTAPDTVLIRGGSCIISPMGEVLAAPVFNESTIVSAEIDLDDIKRAKFDLDISGHYSRPDVFRLSVDTAPQR</sequence>
<dbReference type="Pfam" id="PF00795">
    <property type="entry name" value="CN_hydrolase"/>
    <property type="match status" value="1"/>
</dbReference>
<dbReference type="InterPro" id="IPR044149">
    <property type="entry name" value="Nitrilases_CHs"/>
</dbReference>
<dbReference type="SUPFAM" id="SSF56317">
    <property type="entry name" value="Carbon-nitrogen hydrolase"/>
    <property type="match status" value="1"/>
</dbReference>
<dbReference type="OrthoDB" id="9803803at2"/>
<dbReference type="eggNOG" id="COG0388">
    <property type="taxonomic scope" value="Bacteria"/>
</dbReference>
<evidence type="ECO:0000256" key="1">
    <source>
        <dbReference type="ARBA" id="ARBA00008129"/>
    </source>
</evidence>
<evidence type="ECO:0000313" key="4">
    <source>
        <dbReference type="Proteomes" id="UP000027446"/>
    </source>
</evidence>
<reference evidence="3 4" key="1">
    <citation type="journal article" date="2014" name="Antonie Van Leeuwenhoek">
        <title>Hyphomonas beringensis sp. nov. and Hyphomonas chukchiensis sp. nov., isolated from surface seawater of the Bering Sea and Chukchi Sea.</title>
        <authorList>
            <person name="Li C."/>
            <person name="Lai Q."/>
            <person name="Li G."/>
            <person name="Dong C."/>
            <person name="Wang J."/>
            <person name="Liao Y."/>
            <person name="Shao Z."/>
        </authorList>
    </citation>
    <scope>NUCLEOTIDE SEQUENCE [LARGE SCALE GENOMIC DNA]</scope>
    <source>
        <strain evidence="3 4">MHS-3</strain>
    </source>
</reference>
<keyword evidence="4" id="KW-1185">Reference proteome</keyword>
<dbReference type="CDD" id="cd07564">
    <property type="entry name" value="nitrilases_CHs"/>
    <property type="match status" value="1"/>
</dbReference>
<dbReference type="STRING" id="1280949.HAD_07505"/>
<dbReference type="Proteomes" id="UP000027446">
    <property type="component" value="Unassembled WGS sequence"/>
</dbReference>
<name>A0A069E605_9PROT</name>
<dbReference type="AlphaFoldDB" id="A0A069E605"/>
<gene>
    <name evidence="3" type="ORF">HAD_07505</name>
</gene>
<protein>
    <submittedName>
        <fullName evidence="3">Putative amidohydrolase</fullName>
    </submittedName>
</protein>
<dbReference type="InterPro" id="IPR036526">
    <property type="entry name" value="C-N_Hydrolase_sf"/>
</dbReference>
<keyword evidence="3" id="KW-0378">Hydrolase</keyword>
<dbReference type="PROSITE" id="PS50263">
    <property type="entry name" value="CN_HYDROLASE"/>
    <property type="match status" value="1"/>
</dbReference>
<dbReference type="PANTHER" id="PTHR46044">
    <property type="entry name" value="NITRILASE"/>
    <property type="match status" value="1"/>
</dbReference>
<comment type="similarity">
    <text evidence="1">Belongs to the carbon-nitrogen hydrolase superfamily. Nitrilase family.</text>
</comment>
<dbReference type="InterPro" id="IPR003010">
    <property type="entry name" value="C-N_Hydrolase"/>
</dbReference>
<feature type="domain" description="CN hydrolase" evidence="2">
    <location>
        <begin position="4"/>
        <end position="272"/>
    </location>
</feature>
<organism evidence="3 4">
    <name type="scientific">Hyphomonas adhaerens MHS-3</name>
    <dbReference type="NCBI Taxonomy" id="1280949"/>
    <lineage>
        <taxon>Bacteria</taxon>
        <taxon>Pseudomonadati</taxon>
        <taxon>Pseudomonadota</taxon>
        <taxon>Alphaproteobacteria</taxon>
        <taxon>Hyphomonadales</taxon>
        <taxon>Hyphomonadaceae</taxon>
        <taxon>Hyphomonas</taxon>
    </lineage>
</organism>
<dbReference type="Gene3D" id="3.60.110.10">
    <property type="entry name" value="Carbon-nitrogen hydrolase"/>
    <property type="match status" value="1"/>
</dbReference>
<evidence type="ECO:0000259" key="2">
    <source>
        <dbReference type="PROSITE" id="PS50263"/>
    </source>
</evidence>
<dbReference type="RefSeq" id="WP_035570287.1">
    <property type="nucleotide sequence ID" value="NZ_ARYH01000001.1"/>
</dbReference>
<dbReference type="PATRIC" id="fig|1280949.3.peg.1527"/>
<comment type="caution">
    <text evidence="3">The sequence shown here is derived from an EMBL/GenBank/DDBJ whole genome shotgun (WGS) entry which is preliminary data.</text>
</comment>
<proteinExistence type="inferred from homology"/>